<protein>
    <recommendedName>
        <fullName evidence="4">Phage protein</fullName>
    </recommendedName>
</protein>
<accession>A0AB39UGI2</accession>
<name>A0AB39UGI2_9BIFI</name>
<evidence type="ECO:0000313" key="1">
    <source>
        <dbReference type="EMBL" id="XDS47018.1"/>
    </source>
</evidence>
<evidence type="ECO:0000313" key="2">
    <source>
        <dbReference type="EMBL" id="XDS48277.1"/>
    </source>
</evidence>
<evidence type="ECO:0008006" key="4">
    <source>
        <dbReference type="Google" id="ProtNLM"/>
    </source>
</evidence>
<dbReference type="EMBL" id="CP129682">
    <property type="protein sequence ID" value="XDS48277.1"/>
    <property type="molecule type" value="Genomic_DNA"/>
</dbReference>
<sequence>MRGETVTLVERVKSGVDPGGDAVWATTETPVSNVLVADGDQDNLTGSIRPDGITVAKTLYFPRAWAYHSIRGASIRIDTVDYKVIGDPRPYDGGMKPTQWNLKVQVEDTRG</sequence>
<evidence type="ECO:0000313" key="3">
    <source>
        <dbReference type="EMBL" id="XDS51346.1"/>
    </source>
</evidence>
<dbReference type="EMBL" id="CP129675">
    <property type="protein sequence ID" value="XDS47018.1"/>
    <property type="molecule type" value="Genomic_DNA"/>
</dbReference>
<dbReference type="RefSeq" id="WP_369342310.1">
    <property type="nucleotide sequence ID" value="NZ_CP129675.1"/>
</dbReference>
<proteinExistence type="predicted"/>
<reference evidence="2" key="1">
    <citation type="submission" date="2023-07" db="EMBL/GenBank/DDBJ databases">
        <title>Bifidobacterium aquikefiriaerophilum sp. nov. and Bifidobacterium eccum sp. nov., isolated from water kefir.</title>
        <authorList>
            <person name="Breselge S."/>
            <person name="Bellassi P."/>
            <person name="Barcenilla C."/>
            <person name="Alvarez-Ordonez A."/>
            <person name="Morelli L."/>
            <person name="Cotter P.D."/>
        </authorList>
    </citation>
    <scope>NUCLEOTIDE SEQUENCE</scope>
    <source>
        <strain evidence="3">WK012_4_13</strain>
        <strain evidence="2">WK013_4_14</strain>
        <strain evidence="1">WK048_4_13</strain>
    </source>
</reference>
<dbReference type="KEGG" id="bfk:QN062_04025"/>
<dbReference type="AlphaFoldDB" id="A0AB39UGI2"/>
<organism evidence="2">
    <name type="scientific">Bifidobacterium fermentum</name>
    <dbReference type="NCBI Taxonomy" id="3059035"/>
    <lineage>
        <taxon>Bacteria</taxon>
        <taxon>Bacillati</taxon>
        <taxon>Actinomycetota</taxon>
        <taxon>Actinomycetes</taxon>
        <taxon>Bifidobacteriales</taxon>
        <taxon>Bifidobacteriaceae</taxon>
        <taxon>Bifidobacterium</taxon>
    </lineage>
</organism>
<gene>
    <name evidence="3" type="ORF">QN062_04025</name>
    <name evidence="2" type="ORF">QN216_08040</name>
    <name evidence="1" type="ORF">QN217_02425</name>
</gene>
<dbReference type="EMBL" id="CP129683">
    <property type="protein sequence ID" value="XDS51346.1"/>
    <property type="molecule type" value="Genomic_DNA"/>
</dbReference>